<reference evidence="1 2" key="1">
    <citation type="submission" date="2016-07" db="EMBL/GenBank/DDBJ databases">
        <authorList>
            <person name="Millard A."/>
        </authorList>
    </citation>
    <scope>NUCLEOTIDE SEQUENCE [LARGE SCALE GENOMIC DNA]</scope>
</reference>
<dbReference type="Proteomes" id="UP000279386">
    <property type="component" value="Segment"/>
</dbReference>
<name>A0A1C3S6M9_9CAUD</name>
<protein>
    <submittedName>
        <fullName evidence="1">Uncharacterized protein</fullName>
    </submittedName>
</protein>
<accession>A0A1C3S6M9</accession>
<dbReference type="EMBL" id="LT603033">
    <property type="protein sequence ID" value="SCA80221.1"/>
    <property type="molecule type" value="Genomic_DNA"/>
</dbReference>
<gene>
    <name evidence="1" type="ORF">PSLUR01_00244</name>
</gene>
<proteinExistence type="predicted"/>
<evidence type="ECO:0000313" key="2">
    <source>
        <dbReference type="Proteomes" id="UP000279386"/>
    </source>
</evidence>
<organism evidence="1 2">
    <name type="scientific">Escherichia phage vB_Eco_slurp01</name>
    <dbReference type="NCBI Taxonomy" id="1874688"/>
    <lineage>
        <taxon>Viruses</taxon>
        <taxon>Duplodnaviria</taxon>
        <taxon>Heunggongvirae</taxon>
        <taxon>Uroviricota</taxon>
        <taxon>Caudoviricetes</taxon>
        <taxon>Asteriusvirus</taxon>
        <taxon>Asteriusvirus PBECO4</taxon>
    </lineage>
</organism>
<sequence length="114" mass="13699">MKTNIQLKVYKSFEHTYIKSSLCRDVMDYKGKPFTITYDSYVSDLYISFVNYENKIYKHVDIKDLSTLSPEEYFQESLVWDLEFPMPLVHKMIVLMKESKQEPNGDYEEHTVEY</sequence>
<evidence type="ECO:0000313" key="1">
    <source>
        <dbReference type="EMBL" id="SCA80221.1"/>
    </source>
</evidence>